<evidence type="ECO:0000256" key="8">
    <source>
        <dbReference type="RuleBase" id="RU000461"/>
    </source>
</evidence>
<organism evidence="9 10">
    <name type="scientific">Penicillium alfredii</name>
    <dbReference type="NCBI Taxonomy" id="1506179"/>
    <lineage>
        <taxon>Eukaryota</taxon>
        <taxon>Fungi</taxon>
        <taxon>Dikarya</taxon>
        <taxon>Ascomycota</taxon>
        <taxon>Pezizomycotina</taxon>
        <taxon>Eurotiomycetes</taxon>
        <taxon>Eurotiomycetidae</taxon>
        <taxon>Eurotiales</taxon>
        <taxon>Aspergillaceae</taxon>
        <taxon>Penicillium</taxon>
    </lineage>
</organism>
<dbReference type="GO" id="GO:0004497">
    <property type="term" value="F:monooxygenase activity"/>
    <property type="evidence" value="ECO:0007669"/>
    <property type="project" value="UniProtKB-KW"/>
</dbReference>
<accession>A0A9W9FJL2</accession>
<dbReference type="PRINTS" id="PR00463">
    <property type="entry name" value="EP450I"/>
</dbReference>
<evidence type="ECO:0000313" key="10">
    <source>
        <dbReference type="Proteomes" id="UP001141434"/>
    </source>
</evidence>
<dbReference type="RefSeq" id="XP_056512257.1">
    <property type="nucleotide sequence ID" value="XM_056654230.1"/>
</dbReference>
<dbReference type="Proteomes" id="UP001141434">
    <property type="component" value="Unassembled WGS sequence"/>
</dbReference>
<evidence type="ECO:0000256" key="5">
    <source>
        <dbReference type="ARBA" id="ARBA00023002"/>
    </source>
</evidence>
<dbReference type="PROSITE" id="PS00086">
    <property type="entry name" value="CYTOCHROME_P450"/>
    <property type="match status" value="1"/>
</dbReference>
<dbReference type="CDD" id="cd11059">
    <property type="entry name" value="CYP_fungal"/>
    <property type="match status" value="1"/>
</dbReference>
<keyword evidence="6 7" id="KW-0408">Iron</keyword>
<evidence type="ECO:0000256" key="1">
    <source>
        <dbReference type="ARBA" id="ARBA00001971"/>
    </source>
</evidence>
<dbReference type="GO" id="GO:0005506">
    <property type="term" value="F:iron ion binding"/>
    <property type="evidence" value="ECO:0007669"/>
    <property type="project" value="InterPro"/>
</dbReference>
<dbReference type="GO" id="GO:0016705">
    <property type="term" value="F:oxidoreductase activity, acting on paired donors, with incorporation or reduction of molecular oxygen"/>
    <property type="evidence" value="ECO:0007669"/>
    <property type="project" value="InterPro"/>
</dbReference>
<sequence>MSLLSESLSARVLVSGLVGLYLLRLIYHRLASPLSRIPGPEISRWTSIVYIYYSFRGQTPNYIHRLHEQYGPIVRTHPDQVDICDISAAKEIYKTNSRFLKSEWYQRLVPNTQNVFSTTNPRFHAAHRRLLASPISDSSLARVESLITDRVELAIARIGEESKSRGVADVFKWWLFMATDIIGELSFGESFRMLELGKKNKYTTDLESLSGLQPIRTTFPWLVQLASYFPLPVAKQAAEAGKRVGMYSQQSIDRYRRLIAENPSDPKPTLFTKLFDTEKSGFSYDDIRQEAQGYIVAGSDTTAVTLTYLTHAVCKDSAVRDQLAAEVAGLPDQFTDHELKELPYLSQVITETLRLYTAVPLGLPRAVPQEGAQFNGYAIPGGTTVSTQSYSLHRDPTIFADPYRFNPERWANPTQEMKDASLPFGGGSRICLGIHLARRELRLATALFFRAFPHARVSTKEGMNDEEMKMKSFFLMAPQGHRCLVEV</sequence>
<evidence type="ECO:0008006" key="11">
    <source>
        <dbReference type="Google" id="ProtNLM"/>
    </source>
</evidence>
<evidence type="ECO:0000256" key="4">
    <source>
        <dbReference type="ARBA" id="ARBA00022723"/>
    </source>
</evidence>
<dbReference type="InterPro" id="IPR001128">
    <property type="entry name" value="Cyt_P450"/>
</dbReference>
<dbReference type="InterPro" id="IPR017972">
    <property type="entry name" value="Cyt_P450_CS"/>
</dbReference>
<dbReference type="AlphaFoldDB" id="A0A9W9FJL2"/>
<reference evidence="9" key="1">
    <citation type="submission" date="2022-11" db="EMBL/GenBank/DDBJ databases">
        <authorList>
            <person name="Petersen C."/>
        </authorList>
    </citation>
    <scope>NUCLEOTIDE SEQUENCE</scope>
    <source>
        <strain evidence="9">IBT 34128</strain>
    </source>
</reference>
<keyword evidence="10" id="KW-1185">Reference proteome</keyword>
<feature type="binding site" description="axial binding residue" evidence="7">
    <location>
        <position position="431"/>
    </location>
    <ligand>
        <name>heme</name>
        <dbReference type="ChEBI" id="CHEBI:30413"/>
    </ligand>
    <ligandPart>
        <name>Fe</name>
        <dbReference type="ChEBI" id="CHEBI:18248"/>
    </ligandPart>
</feature>
<evidence type="ECO:0000256" key="3">
    <source>
        <dbReference type="ARBA" id="ARBA00022617"/>
    </source>
</evidence>
<comment type="similarity">
    <text evidence="2 8">Belongs to the cytochrome P450 family.</text>
</comment>
<evidence type="ECO:0000256" key="7">
    <source>
        <dbReference type="PIRSR" id="PIRSR602401-1"/>
    </source>
</evidence>
<dbReference type="GO" id="GO:0020037">
    <property type="term" value="F:heme binding"/>
    <property type="evidence" value="ECO:0007669"/>
    <property type="project" value="InterPro"/>
</dbReference>
<dbReference type="Pfam" id="PF00067">
    <property type="entry name" value="p450"/>
    <property type="match status" value="1"/>
</dbReference>
<keyword evidence="3 7" id="KW-0349">Heme</keyword>
<dbReference type="PANTHER" id="PTHR24305:SF96">
    <property type="entry name" value="CYTOCHROME P450 MONOOXYGENASE STCB-RELATED"/>
    <property type="match status" value="1"/>
</dbReference>
<evidence type="ECO:0000256" key="2">
    <source>
        <dbReference type="ARBA" id="ARBA00010617"/>
    </source>
</evidence>
<proteinExistence type="inferred from homology"/>
<gene>
    <name evidence="9" type="ORF">NUU61_003648</name>
</gene>
<keyword evidence="4 7" id="KW-0479">Metal-binding</keyword>
<dbReference type="InterPro" id="IPR002401">
    <property type="entry name" value="Cyt_P450_E_grp-I"/>
</dbReference>
<reference evidence="9" key="2">
    <citation type="journal article" date="2023" name="IMA Fungus">
        <title>Comparative genomic study of the Penicillium genus elucidates a diverse pangenome and 15 lateral gene transfer events.</title>
        <authorList>
            <person name="Petersen C."/>
            <person name="Sorensen T."/>
            <person name="Nielsen M.R."/>
            <person name="Sondergaard T.E."/>
            <person name="Sorensen J.L."/>
            <person name="Fitzpatrick D.A."/>
            <person name="Frisvad J.C."/>
            <person name="Nielsen K.L."/>
        </authorList>
    </citation>
    <scope>NUCLEOTIDE SEQUENCE</scope>
    <source>
        <strain evidence="9">IBT 34128</strain>
    </source>
</reference>
<dbReference type="OrthoDB" id="1470350at2759"/>
<protein>
    <recommendedName>
        <fullName evidence="11">Cytochrome P450</fullName>
    </recommendedName>
</protein>
<dbReference type="GO" id="GO:0043386">
    <property type="term" value="P:mycotoxin biosynthetic process"/>
    <property type="evidence" value="ECO:0007669"/>
    <property type="project" value="UniProtKB-ARBA"/>
</dbReference>
<dbReference type="InterPro" id="IPR036396">
    <property type="entry name" value="Cyt_P450_sf"/>
</dbReference>
<dbReference type="PRINTS" id="PR00385">
    <property type="entry name" value="P450"/>
</dbReference>
<evidence type="ECO:0000313" key="9">
    <source>
        <dbReference type="EMBL" id="KAJ5101426.1"/>
    </source>
</evidence>
<comment type="cofactor">
    <cofactor evidence="1 7">
        <name>heme</name>
        <dbReference type="ChEBI" id="CHEBI:30413"/>
    </cofactor>
</comment>
<keyword evidence="8" id="KW-0503">Monooxygenase</keyword>
<dbReference type="SUPFAM" id="SSF48264">
    <property type="entry name" value="Cytochrome P450"/>
    <property type="match status" value="1"/>
</dbReference>
<comment type="caution">
    <text evidence="9">The sequence shown here is derived from an EMBL/GenBank/DDBJ whole genome shotgun (WGS) entry which is preliminary data.</text>
</comment>
<dbReference type="InterPro" id="IPR050121">
    <property type="entry name" value="Cytochrome_P450_monoxygenase"/>
</dbReference>
<dbReference type="GeneID" id="81393398"/>
<dbReference type="PANTHER" id="PTHR24305">
    <property type="entry name" value="CYTOCHROME P450"/>
    <property type="match status" value="1"/>
</dbReference>
<dbReference type="Gene3D" id="1.10.630.10">
    <property type="entry name" value="Cytochrome P450"/>
    <property type="match status" value="1"/>
</dbReference>
<keyword evidence="5 8" id="KW-0560">Oxidoreductase</keyword>
<name>A0A9W9FJL2_9EURO</name>
<dbReference type="EMBL" id="JAPMSZ010000005">
    <property type="protein sequence ID" value="KAJ5101426.1"/>
    <property type="molecule type" value="Genomic_DNA"/>
</dbReference>
<evidence type="ECO:0000256" key="6">
    <source>
        <dbReference type="ARBA" id="ARBA00023004"/>
    </source>
</evidence>